<dbReference type="Proteomes" id="UP001370299">
    <property type="component" value="Unassembled WGS sequence"/>
</dbReference>
<keyword evidence="4" id="KW-1185">Reference proteome</keyword>
<evidence type="ECO:0000313" key="3">
    <source>
        <dbReference type="EMBL" id="MEK0170428.1"/>
    </source>
</evidence>
<dbReference type="EMBL" id="JBBLYY010000019">
    <property type="protein sequence ID" value="MEK0170428.1"/>
    <property type="molecule type" value="Genomic_DNA"/>
</dbReference>
<comment type="similarity">
    <text evidence="1">Belongs to the pseudomonas-type ThrB family.</text>
</comment>
<evidence type="ECO:0000256" key="1">
    <source>
        <dbReference type="ARBA" id="ARBA00038240"/>
    </source>
</evidence>
<evidence type="ECO:0000259" key="2">
    <source>
        <dbReference type="Pfam" id="PF01636"/>
    </source>
</evidence>
<dbReference type="SUPFAM" id="SSF56112">
    <property type="entry name" value="Protein kinase-like (PK-like)"/>
    <property type="match status" value="1"/>
</dbReference>
<dbReference type="Gene3D" id="3.90.1200.10">
    <property type="match status" value="1"/>
</dbReference>
<accession>A0ABU8Y6I3</accession>
<comment type="caution">
    <text evidence="3">The sequence shown here is derived from an EMBL/GenBank/DDBJ whole genome shotgun (WGS) entry which is preliminary data.</text>
</comment>
<dbReference type="InterPro" id="IPR011009">
    <property type="entry name" value="Kinase-like_dom_sf"/>
</dbReference>
<dbReference type="InterPro" id="IPR002575">
    <property type="entry name" value="Aminoglycoside_PTrfase"/>
</dbReference>
<reference evidence="3 4" key="1">
    <citation type="submission" date="2024-03" db="EMBL/GenBank/DDBJ databases">
        <title>Whole genomes of four grape xylem sap localized bacterial endophytes.</title>
        <authorList>
            <person name="Kumar G."/>
            <person name="Savka M.A."/>
        </authorList>
    </citation>
    <scope>NUCLEOTIDE SEQUENCE [LARGE SCALE GENOMIC DNA]</scope>
    <source>
        <strain evidence="3 4">RIT_GXS8</strain>
    </source>
</reference>
<dbReference type="PANTHER" id="PTHR21064">
    <property type="entry name" value="AMINOGLYCOSIDE PHOSPHOTRANSFERASE DOMAIN-CONTAINING PROTEIN-RELATED"/>
    <property type="match status" value="1"/>
</dbReference>
<gene>
    <name evidence="3" type="ORF">WMN62_03000</name>
</gene>
<evidence type="ECO:0000313" key="4">
    <source>
        <dbReference type="Proteomes" id="UP001370299"/>
    </source>
</evidence>
<dbReference type="InterPro" id="IPR050249">
    <property type="entry name" value="Pseudomonas-type_ThrB"/>
</dbReference>
<feature type="domain" description="Aminoglycoside phosphotransferase" evidence="2">
    <location>
        <begin position="60"/>
        <end position="265"/>
    </location>
</feature>
<name>A0ABU8Y6I3_9MICO</name>
<dbReference type="RefSeq" id="WP_340195812.1">
    <property type="nucleotide sequence ID" value="NZ_JBBKAP010000009.1"/>
</dbReference>
<protein>
    <submittedName>
        <fullName evidence="3">Phosphotransferase</fullName>
    </submittedName>
</protein>
<organism evidence="3 4">
    <name type="scientific">Curtobacterium citreum</name>
    <dbReference type="NCBI Taxonomy" id="2036"/>
    <lineage>
        <taxon>Bacteria</taxon>
        <taxon>Bacillati</taxon>
        <taxon>Actinomycetota</taxon>
        <taxon>Actinomycetes</taxon>
        <taxon>Micrococcales</taxon>
        <taxon>Microbacteriaceae</taxon>
        <taxon>Curtobacterium</taxon>
    </lineage>
</organism>
<sequence length="318" mass="34857">MTLEMLWERADPAQVLRSRFGFTDVAAAEDWVIRTLGRWWNVRVIACERIVMSDHNALAWVSTAGGRMLLKWSIAPEVFERLVFAADLTTWLEERGLPVSAPVPTPDGRAQVEDDGVSMGLQHVIGGTLLDVRDAAQVHAAGATLARFHDALRDSPDRARAAAVRPPPTPLVQQIAGWLDGGPTHVLDRARVALRRLLAAAPSDDLPVQIVHGDYRAANVLFADSDVVAVIDFEDLRLDHRIVELARSAVLLGTLFHDWGPVPEAVHWQLLDGYRSVSALTTDELAWWDVLVLWNTMLFVPSGDDPTGWGAAAEALAG</sequence>
<proteinExistence type="inferred from homology"/>
<dbReference type="Pfam" id="PF01636">
    <property type="entry name" value="APH"/>
    <property type="match status" value="1"/>
</dbReference>
<dbReference type="PANTHER" id="PTHR21064:SF6">
    <property type="entry name" value="AMINOGLYCOSIDE PHOSPHOTRANSFERASE DOMAIN-CONTAINING PROTEIN"/>
    <property type="match status" value="1"/>
</dbReference>